<gene>
    <name evidence="11" type="primary">atpG_1</name>
    <name evidence="10" type="synonym">atpG</name>
    <name evidence="11" type="ORF">CLTHE_18140</name>
</gene>
<dbReference type="EMBL" id="LTAY01000046">
    <property type="protein sequence ID" value="OPX47509.1"/>
    <property type="molecule type" value="Genomic_DNA"/>
</dbReference>
<evidence type="ECO:0000256" key="3">
    <source>
        <dbReference type="ARBA" id="ARBA00007681"/>
    </source>
</evidence>
<evidence type="ECO:0000256" key="4">
    <source>
        <dbReference type="ARBA" id="ARBA00022448"/>
    </source>
</evidence>
<comment type="function">
    <text evidence="1 10">Produces ATP from ADP in the presence of a proton gradient across the membrane. The gamma chain is believed to be important in regulating ATPase activity and the flow of protons through the CF(0) complex.</text>
</comment>
<evidence type="ECO:0000256" key="2">
    <source>
        <dbReference type="ARBA" id="ARBA00004170"/>
    </source>
</evidence>
<dbReference type="AlphaFoldDB" id="A0A1V4SWA7"/>
<sequence length="288" mass="33260">MSATGLLEIKRRINSVKNTQKITKAMGLISISKLRNAKTKLKENYCYFNQICNIKKEIFYIGRNENNIFLKKNKSNNKLFLVIASDSGLCGSFNGNCIEFINEKYGLEKENISVLVIGKRGISYINKYKLNLYKSYGDLDNEENYKNIKNIVFDFMESYYKENFGEVILVYTKYKSAIKQEVVEENLLPLKNEFKENENLHLDEVVSIEENVEELINILIYKYLEGKIINCIFDSKTSEQSVRMQAMNSAIKNADDILKSLTSKYNRIRQSAITQEISEIVSGSEAQK</sequence>
<organism evidence="11 12">
    <name type="scientific">Clostridium thermobutyricum DSM 4928</name>
    <dbReference type="NCBI Taxonomy" id="1121339"/>
    <lineage>
        <taxon>Bacteria</taxon>
        <taxon>Bacillati</taxon>
        <taxon>Bacillota</taxon>
        <taxon>Clostridia</taxon>
        <taxon>Eubacteriales</taxon>
        <taxon>Clostridiaceae</taxon>
        <taxon>Clostridium</taxon>
    </lineage>
</organism>
<evidence type="ECO:0000256" key="6">
    <source>
        <dbReference type="ARBA" id="ARBA00023065"/>
    </source>
</evidence>
<dbReference type="PRINTS" id="PR00126">
    <property type="entry name" value="ATPASEGAMMA"/>
</dbReference>
<comment type="caution">
    <text evidence="11">The sequence shown here is derived from an EMBL/GenBank/DDBJ whole genome shotgun (WGS) entry which is preliminary data.</text>
</comment>
<protein>
    <recommendedName>
        <fullName evidence="10">ATP synthase gamma chain</fullName>
    </recommendedName>
    <alternativeName>
        <fullName evidence="10">ATP synthase F1 sector gamma subunit</fullName>
    </alternativeName>
    <alternativeName>
        <fullName evidence="10">F-ATPase gamma subunit</fullName>
    </alternativeName>
</protein>
<evidence type="ECO:0000256" key="7">
    <source>
        <dbReference type="ARBA" id="ARBA00023136"/>
    </source>
</evidence>
<dbReference type="PANTHER" id="PTHR11693:SF22">
    <property type="entry name" value="ATP SYNTHASE SUBUNIT GAMMA, MITOCHONDRIAL"/>
    <property type="match status" value="1"/>
</dbReference>
<evidence type="ECO:0000313" key="11">
    <source>
        <dbReference type="EMBL" id="OPX47509.1"/>
    </source>
</evidence>
<keyword evidence="4 10" id="KW-0813">Transport</keyword>
<dbReference type="HAMAP" id="MF_00815">
    <property type="entry name" value="ATP_synth_gamma_bact"/>
    <property type="match status" value="1"/>
</dbReference>
<dbReference type="RefSeq" id="WP_080023032.1">
    <property type="nucleotide sequence ID" value="NZ_LTAY01000046.1"/>
</dbReference>
<comment type="similarity">
    <text evidence="3 10">Belongs to the ATPase gamma chain family.</text>
</comment>
<dbReference type="SUPFAM" id="SSF52943">
    <property type="entry name" value="ATP synthase (F1-ATPase), gamma subunit"/>
    <property type="match status" value="1"/>
</dbReference>
<evidence type="ECO:0000256" key="9">
    <source>
        <dbReference type="ARBA" id="ARBA00023310"/>
    </source>
</evidence>
<dbReference type="Proteomes" id="UP000191448">
    <property type="component" value="Unassembled WGS sequence"/>
</dbReference>
<keyword evidence="7 10" id="KW-0472">Membrane</keyword>
<evidence type="ECO:0000256" key="8">
    <source>
        <dbReference type="ARBA" id="ARBA00023196"/>
    </source>
</evidence>
<evidence type="ECO:0000256" key="5">
    <source>
        <dbReference type="ARBA" id="ARBA00022781"/>
    </source>
</evidence>
<dbReference type="GO" id="GO:0046933">
    <property type="term" value="F:proton-transporting ATP synthase activity, rotational mechanism"/>
    <property type="evidence" value="ECO:0007669"/>
    <property type="project" value="UniProtKB-UniRule"/>
</dbReference>
<dbReference type="OrthoDB" id="9812769at2"/>
<keyword evidence="5 10" id="KW-0375">Hydrogen ion transport</keyword>
<dbReference type="Gene3D" id="1.10.287.80">
    <property type="entry name" value="ATP synthase, gamma subunit, helix hairpin domain"/>
    <property type="match status" value="1"/>
</dbReference>
<keyword evidence="9 10" id="KW-0066">ATP synthesis</keyword>
<keyword evidence="8 10" id="KW-0139">CF(1)</keyword>
<proteinExistence type="inferred from homology"/>
<comment type="subcellular location">
    <subcellularLocation>
        <location evidence="10">Cell membrane</location>
        <topology evidence="10">Peripheral membrane protein</topology>
    </subcellularLocation>
    <subcellularLocation>
        <location evidence="2">Membrane</location>
        <topology evidence="2">Peripheral membrane protein</topology>
    </subcellularLocation>
</comment>
<keyword evidence="6 10" id="KW-0406">Ion transport</keyword>
<name>A0A1V4SWA7_9CLOT</name>
<dbReference type="InterPro" id="IPR000131">
    <property type="entry name" value="ATP_synth_F1_gsu"/>
</dbReference>
<dbReference type="Pfam" id="PF00231">
    <property type="entry name" value="ATP-synt"/>
    <property type="match status" value="1"/>
</dbReference>
<keyword evidence="10" id="KW-1003">Cell membrane</keyword>
<reference evidence="11 12" key="1">
    <citation type="submission" date="2016-02" db="EMBL/GenBank/DDBJ databases">
        <title>Genome sequence of Clostridium thermobutyricum DSM 4928.</title>
        <authorList>
            <person name="Poehlein A."/>
            <person name="Daniel R."/>
        </authorList>
    </citation>
    <scope>NUCLEOTIDE SEQUENCE [LARGE SCALE GENOMIC DNA]</scope>
    <source>
        <strain evidence="11 12">DSM 4928</strain>
    </source>
</reference>
<evidence type="ECO:0000313" key="12">
    <source>
        <dbReference type="Proteomes" id="UP000191448"/>
    </source>
</evidence>
<evidence type="ECO:0000256" key="10">
    <source>
        <dbReference type="HAMAP-Rule" id="MF_00815"/>
    </source>
</evidence>
<evidence type="ECO:0000256" key="1">
    <source>
        <dbReference type="ARBA" id="ARBA00003456"/>
    </source>
</evidence>
<dbReference type="Gene3D" id="3.40.1380.10">
    <property type="match status" value="1"/>
</dbReference>
<dbReference type="GO" id="GO:0042777">
    <property type="term" value="P:proton motive force-driven plasma membrane ATP synthesis"/>
    <property type="evidence" value="ECO:0007669"/>
    <property type="project" value="UniProtKB-UniRule"/>
</dbReference>
<comment type="subunit">
    <text evidence="10">F-type ATPases have 2 components, CF(1) - the catalytic core - and CF(0) - the membrane proton channel. CF(1) has five subunits: alpha(3), beta(3), gamma(1), delta(1), epsilon(1). CF(0) has three main subunits: a, b and c.</text>
</comment>
<dbReference type="GO" id="GO:0005886">
    <property type="term" value="C:plasma membrane"/>
    <property type="evidence" value="ECO:0007669"/>
    <property type="project" value="UniProtKB-SubCell"/>
</dbReference>
<dbReference type="InterPro" id="IPR035968">
    <property type="entry name" value="ATP_synth_F1_ATPase_gsu"/>
</dbReference>
<dbReference type="NCBIfam" id="TIGR01146">
    <property type="entry name" value="ATPsyn_F1gamma"/>
    <property type="match status" value="1"/>
</dbReference>
<dbReference type="CDD" id="cd12151">
    <property type="entry name" value="F1-ATPase_gamma"/>
    <property type="match status" value="1"/>
</dbReference>
<accession>A0A1V4SWA7</accession>
<dbReference type="GO" id="GO:0005524">
    <property type="term" value="F:ATP binding"/>
    <property type="evidence" value="ECO:0007669"/>
    <property type="project" value="UniProtKB-UniRule"/>
</dbReference>
<dbReference type="GO" id="GO:0045259">
    <property type="term" value="C:proton-transporting ATP synthase complex"/>
    <property type="evidence" value="ECO:0007669"/>
    <property type="project" value="UniProtKB-KW"/>
</dbReference>
<dbReference type="PANTHER" id="PTHR11693">
    <property type="entry name" value="ATP SYNTHASE GAMMA CHAIN"/>
    <property type="match status" value="1"/>
</dbReference>